<evidence type="ECO:0000313" key="6">
    <source>
        <dbReference type="EMBL" id="KAK9051366.1"/>
    </source>
</evidence>
<dbReference type="InterPro" id="IPR033124">
    <property type="entry name" value="Ser_caboxypep_his_AS"/>
</dbReference>
<dbReference type="PROSITE" id="PS00560">
    <property type="entry name" value="CARBOXYPEPT_SER_HIS"/>
    <property type="match status" value="1"/>
</dbReference>
<keyword evidence="4" id="KW-0378">Hydrolase</keyword>
<dbReference type="GO" id="GO:0019748">
    <property type="term" value="P:secondary metabolic process"/>
    <property type="evidence" value="ECO:0007669"/>
    <property type="project" value="TreeGrafter"/>
</dbReference>
<keyword evidence="5" id="KW-0325">Glycoprotein</keyword>
<dbReference type="Proteomes" id="UP001408789">
    <property type="component" value="Unassembled WGS sequence"/>
</dbReference>
<dbReference type="SUPFAM" id="SSF53474">
    <property type="entry name" value="alpha/beta-Hydrolases"/>
    <property type="match status" value="1"/>
</dbReference>
<dbReference type="AlphaFoldDB" id="A0AAP0C8I9"/>
<proteinExistence type="inferred from homology"/>
<reference evidence="6 7" key="1">
    <citation type="submission" date="2024-04" db="EMBL/GenBank/DDBJ databases">
        <title>The reference genome of an endangered Asteraceae, Deinandra increscens subsp. villosa, native to the Central Coast of California.</title>
        <authorList>
            <person name="Guilliams M."/>
            <person name="Hasenstab-Lehman K."/>
            <person name="Meyer R."/>
            <person name="Mcevoy S."/>
        </authorList>
    </citation>
    <scope>NUCLEOTIDE SEQUENCE [LARGE SCALE GENOMIC DNA]</scope>
    <source>
        <tissue evidence="6">Leaf</tissue>
    </source>
</reference>
<dbReference type="GO" id="GO:0016747">
    <property type="term" value="F:acyltransferase activity, transferring groups other than amino-acyl groups"/>
    <property type="evidence" value="ECO:0007669"/>
    <property type="project" value="TreeGrafter"/>
</dbReference>
<evidence type="ECO:0000256" key="5">
    <source>
        <dbReference type="ARBA" id="ARBA00023180"/>
    </source>
</evidence>
<sequence>MLKTMLERMKKRDQDVDHTKIIRRCRSRSQAPLPKKNRLISNGTKMAVEGECIGSKANESYIGVGKNEEVQLFYYFVESQSNPEEDPLICYIPGGPGSSALLAFLYENGPLSINVDDDPTNATLILNQYTWTKMASVVFVDIPAGTGFSYAKTKDAWVSSDSKVAALAYDFVKKFLIGHPKFLRNPLYMGGISYMGLVTPIITTKIYEGNERGDQPHLNIQGYVLGSPLTDKFMDFNSRLEFAHRTALISDDIYQSAIKNCHGDYVNLDKANPLCAQSLQRYKQCTDKVSVDNILEPFCDDSNADMSYCQEYAFQAIAIWANTHTAQHALNITQGTIGLWELINNTMHYAEGKTDTFCYSYDVFSTVAYHKKLTSKNCRALIFSGDHDMTFPYVGVEQWIASLGVRVEIPWEPYYVDGQVGGYEITYAQNDYSLTFATVKGAGHLVPVDKPKESMDVITRWLSSQTHANS</sequence>
<comment type="caution">
    <text evidence="6">The sequence shown here is derived from an EMBL/GenBank/DDBJ whole genome shotgun (WGS) entry which is preliminary data.</text>
</comment>
<keyword evidence="3" id="KW-0645">Protease</keyword>
<dbReference type="InterPro" id="IPR001563">
    <property type="entry name" value="Peptidase_S10"/>
</dbReference>
<organism evidence="6 7">
    <name type="scientific">Deinandra increscens subsp. villosa</name>
    <dbReference type="NCBI Taxonomy" id="3103831"/>
    <lineage>
        <taxon>Eukaryota</taxon>
        <taxon>Viridiplantae</taxon>
        <taxon>Streptophyta</taxon>
        <taxon>Embryophyta</taxon>
        <taxon>Tracheophyta</taxon>
        <taxon>Spermatophyta</taxon>
        <taxon>Magnoliopsida</taxon>
        <taxon>eudicotyledons</taxon>
        <taxon>Gunneridae</taxon>
        <taxon>Pentapetalae</taxon>
        <taxon>asterids</taxon>
        <taxon>campanulids</taxon>
        <taxon>Asterales</taxon>
        <taxon>Asteraceae</taxon>
        <taxon>Asteroideae</taxon>
        <taxon>Heliantheae alliance</taxon>
        <taxon>Madieae</taxon>
        <taxon>Madiinae</taxon>
        <taxon>Deinandra</taxon>
    </lineage>
</organism>
<evidence type="ECO:0000313" key="7">
    <source>
        <dbReference type="Proteomes" id="UP001408789"/>
    </source>
</evidence>
<protein>
    <submittedName>
        <fullName evidence="6">Uncharacterized protein</fullName>
    </submittedName>
</protein>
<evidence type="ECO:0000256" key="1">
    <source>
        <dbReference type="ARBA" id="ARBA00009431"/>
    </source>
</evidence>
<gene>
    <name evidence="6" type="ORF">SSX86_027993</name>
</gene>
<dbReference type="InterPro" id="IPR029058">
    <property type="entry name" value="AB_hydrolase_fold"/>
</dbReference>
<accession>A0AAP0C8I9</accession>
<evidence type="ECO:0000256" key="2">
    <source>
        <dbReference type="ARBA" id="ARBA00022645"/>
    </source>
</evidence>
<dbReference type="PANTHER" id="PTHR11802:SF438">
    <property type="entry name" value="SERINE CARBOXYPEPTIDASE-LIKE 16-RELATED"/>
    <property type="match status" value="1"/>
</dbReference>
<dbReference type="PANTHER" id="PTHR11802">
    <property type="entry name" value="SERINE PROTEASE FAMILY S10 SERINE CARBOXYPEPTIDASE"/>
    <property type="match status" value="1"/>
</dbReference>
<evidence type="ECO:0000256" key="4">
    <source>
        <dbReference type="ARBA" id="ARBA00022801"/>
    </source>
</evidence>
<keyword evidence="7" id="KW-1185">Reference proteome</keyword>
<dbReference type="GO" id="GO:0004185">
    <property type="term" value="F:serine-type carboxypeptidase activity"/>
    <property type="evidence" value="ECO:0007669"/>
    <property type="project" value="InterPro"/>
</dbReference>
<comment type="similarity">
    <text evidence="1">Belongs to the peptidase S10 family.</text>
</comment>
<dbReference type="PRINTS" id="PR00724">
    <property type="entry name" value="CRBOXYPTASEC"/>
</dbReference>
<keyword evidence="2" id="KW-0121">Carboxypeptidase</keyword>
<name>A0AAP0C8I9_9ASTR</name>
<dbReference type="Gene3D" id="3.40.50.1820">
    <property type="entry name" value="alpha/beta hydrolase"/>
    <property type="match status" value="1"/>
</dbReference>
<dbReference type="EMBL" id="JBCNJP010000027">
    <property type="protein sequence ID" value="KAK9051366.1"/>
    <property type="molecule type" value="Genomic_DNA"/>
</dbReference>
<dbReference type="Pfam" id="PF00450">
    <property type="entry name" value="Peptidase_S10"/>
    <property type="match status" value="1"/>
</dbReference>
<dbReference type="GO" id="GO:0006508">
    <property type="term" value="P:proteolysis"/>
    <property type="evidence" value="ECO:0007669"/>
    <property type="project" value="UniProtKB-KW"/>
</dbReference>
<evidence type="ECO:0000256" key="3">
    <source>
        <dbReference type="ARBA" id="ARBA00022670"/>
    </source>
</evidence>